<evidence type="ECO:0000256" key="8">
    <source>
        <dbReference type="ARBA" id="ARBA00022932"/>
    </source>
</evidence>
<dbReference type="InterPro" id="IPR036397">
    <property type="entry name" value="RNaseH_sf"/>
</dbReference>
<feature type="domain" description="Chromo" evidence="13">
    <location>
        <begin position="1173"/>
        <end position="1235"/>
    </location>
</feature>
<feature type="domain" description="Integrase catalytic" evidence="14">
    <location>
        <begin position="815"/>
        <end position="975"/>
    </location>
</feature>
<dbReference type="GO" id="GO:0006310">
    <property type="term" value="P:DNA recombination"/>
    <property type="evidence" value="ECO:0007669"/>
    <property type="project" value="UniProtKB-KW"/>
</dbReference>
<keyword evidence="3" id="KW-0064">Aspartyl protease</keyword>
<dbReference type="InterPro" id="IPR001584">
    <property type="entry name" value="Integrase_cat-core"/>
</dbReference>
<keyword evidence="8" id="KW-0239">DNA-directed DNA polymerase</keyword>
<keyword evidence="4" id="KW-0378">Hydrolase</keyword>
<dbReference type="PANTHER" id="PTHR37984">
    <property type="entry name" value="PROTEIN CBG26694"/>
    <property type="match status" value="1"/>
</dbReference>
<dbReference type="GO" id="GO:0004190">
    <property type="term" value="F:aspartic-type endopeptidase activity"/>
    <property type="evidence" value="ECO:0007669"/>
    <property type="project" value="UniProtKB-KW"/>
</dbReference>
<dbReference type="GO" id="GO:0003677">
    <property type="term" value="F:DNA binding"/>
    <property type="evidence" value="ECO:0007669"/>
    <property type="project" value="UniProtKB-KW"/>
</dbReference>
<feature type="compositionally biased region" description="Polar residues" evidence="12">
    <location>
        <begin position="46"/>
        <end position="68"/>
    </location>
</feature>
<dbReference type="InterPro" id="IPR023780">
    <property type="entry name" value="Chromo_domain"/>
</dbReference>
<dbReference type="SMART" id="SM00298">
    <property type="entry name" value="CHROMO"/>
    <property type="match status" value="1"/>
</dbReference>
<evidence type="ECO:0000313" key="15">
    <source>
        <dbReference type="EMBL" id="KAE9299775.1"/>
    </source>
</evidence>
<keyword evidence="7" id="KW-0695">RNA-directed DNA polymerase</keyword>
<dbReference type="Gene3D" id="3.30.420.10">
    <property type="entry name" value="Ribonuclease H-like superfamily/Ribonuclease H"/>
    <property type="match status" value="2"/>
</dbReference>
<keyword evidence="11" id="KW-0511">Multifunctional enzyme</keyword>
<evidence type="ECO:0000256" key="9">
    <source>
        <dbReference type="ARBA" id="ARBA00023125"/>
    </source>
</evidence>
<dbReference type="InterPro" id="IPR050951">
    <property type="entry name" value="Retrovirus_Pol_polyprotein"/>
</dbReference>
<keyword evidence="8" id="KW-0548">Nucleotidyltransferase</keyword>
<dbReference type="SUPFAM" id="SSF56672">
    <property type="entry name" value="DNA/RNA polymerases"/>
    <property type="match status" value="1"/>
</dbReference>
<feature type="region of interest" description="Disordered" evidence="12">
    <location>
        <begin position="43"/>
        <end position="90"/>
    </location>
</feature>
<feature type="region of interest" description="Disordered" evidence="12">
    <location>
        <begin position="1027"/>
        <end position="1054"/>
    </location>
</feature>
<dbReference type="Gene3D" id="3.30.70.270">
    <property type="match status" value="2"/>
</dbReference>
<dbReference type="InterPro" id="IPR043128">
    <property type="entry name" value="Rev_trsase/Diguanyl_cyclase"/>
</dbReference>
<protein>
    <submittedName>
        <fullName evidence="15">Uncharacterized protein</fullName>
    </submittedName>
</protein>
<dbReference type="GO" id="GO:0006508">
    <property type="term" value="P:proteolysis"/>
    <property type="evidence" value="ECO:0007669"/>
    <property type="project" value="UniProtKB-KW"/>
</dbReference>
<keyword evidence="1" id="KW-0645">Protease</keyword>
<dbReference type="CDD" id="cd00024">
    <property type="entry name" value="CD_CSD"/>
    <property type="match status" value="1"/>
</dbReference>
<evidence type="ECO:0000256" key="6">
    <source>
        <dbReference type="ARBA" id="ARBA00022908"/>
    </source>
</evidence>
<dbReference type="SUPFAM" id="SSF53098">
    <property type="entry name" value="Ribonuclease H-like"/>
    <property type="match status" value="2"/>
</dbReference>
<dbReference type="Pfam" id="PF13456">
    <property type="entry name" value="RVT_3"/>
    <property type="match status" value="1"/>
</dbReference>
<dbReference type="PROSITE" id="PS50994">
    <property type="entry name" value="INTEGRASE"/>
    <property type="match status" value="1"/>
</dbReference>
<gene>
    <name evidence="15" type="ORF">PR003_g22908</name>
</gene>
<feature type="region of interest" description="Disordered" evidence="12">
    <location>
        <begin position="605"/>
        <end position="633"/>
    </location>
</feature>
<dbReference type="GO" id="GO:0046872">
    <property type="term" value="F:metal ion binding"/>
    <property type="evidence" value="ECO:0007669"/>
    <property type="project" value="UniProtKB-KW"/>
</dbReference>
<reference evidence="15 16" key="1">
    <citation type="submission" date="2018-08" db="EMBL/GenBank/DDBJ databases">
        <title>Genomic investigation of the strawberry pathogen Phytophthora fragariae indicates pathogenicity is determined by transcriptional variation in three key races.</title>
        <authorList>
            <person name="Adams T.M."/>
            <person name="Armitage A.D."/>
            <person name="Sobczyk M.K."/>
            <person name="Bates H.J."/>
            <person name="Dunwell J.M."/>
            <person name="Nellist C.F."/>
            <person name="Harrison R.J."/>
        </authorList>
    </citation>
    <scope>NUCLEOTIDE SEQUENCE [LARGE SCALE GENOMIC DNA]</scope>
    <source>
        <strain evidence="15 16">SCRP333</strain>
    </source>
</reference>
<dbReference type="AlphaFoldDB" id="A0A6A4D911"/>
<evidence type="ECO:0000256" key="3">
    <source>
        <dbReference type="ARBA" id="ARBA00022750"/>
    </source>
</evidence>
<evidence type="ECO:0000256" key="1">
    <source>
        <dbReference type="ARBA" id="ARBA00022670"/>
    </source>
</evidence>
<dbReference type="InterPro" id="IPR002156">
    <property type="entry name" value="RNaseH_domain"/>
</dbReference>
<feature type="compositionally biased region" description="Basic and acidic residues" evidence="12">
    <location>
        <begin position="1027"/>
        <end position="1041"/>
    </location>
</feature>
<dbReference type="InterPro" id="IPR043502">
    <property type="entry name" value="DNA/RNA_pol_sf"/>
</dbReference>
<dbReference type="Pfam" id="PF00385">
    <property type="entry name" value="Chromo"/>
    <property type="match status" value="1"/>
</dbReference>
<keyword evidence="10" id="KW-0233">DNA recombination</keyword>
<evidence type="ECO:0000259" key="14">
    <source>
        <dbReference type="PROSITE" id="PS50994"/>
    </source>
</evidence>
<dbReference type="Pfam" id="PF24626">
    <property type="entry name" value="SH3_Tf2-1"/>
    <property type="match status" value="1"/>
</dbReference>
<dbReference type="InterPro" id="IPR000953">
    <property type="entry name" value="Chromo/chromo_shadow_dom"/>
</dbReference>
<dbReference type="Pfam" id="PF17919">
    <property type="entry name" value="RT_RNaseH_2"/>
    <property type="match status" value="1"/>
</dbReference>
<keyword evidence="9" id="KW-0238">DNA-binding</keyword>
<dbReference type="Proteomes" id="UP000434957">
    <property type="component" value="Unassembled WGS sequence"/>
</dbReference>
<dbReference type="GO" id="GO:0004523">
    <property type="term" value="F:RNA-DNA hybrid ribonuclease activity"/>
    <property type="evidence" value="ECO:0007669"/>
    <property type="project" value="InterPro"/>
</dbReference>
<dbReference type="InterPro" id="IPR041588">
    <property type="entry name" value="Integrase_H2C2"/>
</dbReference>
<evidence type="ECO:0000256" key="12">
    <source>
        <dbReference type="SAM" id="MobiDB-lite"/>
    </source>
</evidence>
<dbReference type="Gene3D" id="2.40.50.40">
    <property type="match status" value="1"/>
</dbReference>
<evidence type="ECO:0000256" key="7">
    <source>
        <dbReference type="ARBA" id="ARBA00022918"/>
    </source>
</evidence>
<dbReference type="InterPro" id="IPR056924">
    <property type="entry name" value="SH3_Tf2-1"/>
</dbReference>
<evidence type="ECO:0000313" key="16">
    <source>
        <dbReference type="Proteomes" id="UP000434957"/>
    </source>
</evidence>
<keyword evidence="6" id="KW-0229">DNA integration</keyword>
<accession>A0A6A4D911</accession>
<dbReference type="PROSITE" id="PS50013">
    <property type="entry name" value="CHROMO_2"/>
    <property type="match status" value="1"/>
</dbReference>
<evidence type="ECO:0000259" key="13">
    <source>
        <dbReference type="PROSITE" id="PS50013"/>
    </source>
</evidence>
<dbReference type="GO" id="GO:0003887">
    <property type="term" value="F:DNA-directed DNA polymerase activity"/>
    <property type="evidence" value="ECO:0007669"/>
    <property type="project" value="UniProtKB-KW"/>
</dbReference>
<dbReference type="GO" id="GO:0015074">
    <property type="term" value="P:DNA integration"/>
    <property type="evidence" value="ECO:0007669"/>
    <property type="project" value="UniProtKB-KW"/>
</dbReference>
<proteinExistence type="predicted"/>
<dbReference type="Gene3D" id="1.10.340.70">
    <property type="match status" value="1"/>
</dbReference>
<keyword evidence="8" id="KW-0808">Transferase</keyword>
<dbReference type="GO" id="GO:0003964">
    <property type="term" value="F:RNA-directed DNA polymerase activity"/>
    <property type="evidence" value="ECO:0007669"/>
    <property type="project" value="UniProtKB-KW"/>
</dbReference>
<comment type="caution">
    <text evidence="15">The sequence shown here is derived from an EMBL/GenBank/DDBJ whole genome shotgun (WGS) entry which is preliminary data.</text>
</comment>
<name>A0A6A4D911_9STRA</name>
<dbReference type="FunFam" id="1.10.340.70:FF:000001">
    <property type="entry name" value="Retrovirus-related Pol polyprotein from transposon gypsy-like Protein"/>
    <property type="match status" value="1"/>
</dbReference>
<feature type="compositionally biased region" description="Basic and acidic residues" evidence="12">
    <location>
        <begin position="605"/>
        <end position="616"/>
    </location>
</feature>
<keyword evidence="5" id="KW-0460">Magnesium</keyword>
<dbReference type="InterPro" id="IPR012337">
    <property type="entry name" value="RNaseH-like_sf"/>
</dbReference>
<dbReference type="SUPFAM" id="SSF54160">
    <property type="entry name" value="Chromo domain-like"/>
    <property type="match status" value="1"/>
</dbReference>
<evidence type="ECO:0000256" key="4">
    <source>
        <dbReference type="ARBA" id="ARBA00022801"/>
    </source>
</evidence>
<evidence type="ECO:0000256" key="2">
    <source>
        <dbReference type="ARBA" id="ARBA00022723"/>
    </source>
</evidence>
<evidence type="ECO:0000256" key="10">
    <source>
        <dbReference type="ARBA" id="ARBA00023172"/>
    </source>
</evidence>
<dbReference type="InterPro" id="IPR016197">
    <property type="entry name" value="Chromo-like_dom_sf"/>
</dbReference>
<dbReference type="InterPro" id="IPR041577">
    <property type="entry name" value="RT_RNaseH_2"/>
</dbReference>
<sequence length="1242" mass="140365">MPFGLKNAPMIYQRIIDNALWGYVQPRGGWAAHAERVRRAEAASAIQRSQQAETTNQLTQPSPSSTSKFEADHRASAESDPLQDLVNGPDGDMFTNGETDESALTPVFKRRSFVDDICFGGATFDECLDTLSRLLARFAECRISISFTKSIFVQPAVDFLSHEISSSGIRANPAKMAAIAELPFPKSKKGMQAFLGALNYYNRFIQNMAVYGAVLYQLKDDDFGQGGDLTAAKVAFAELKKRVADAPILRHFDAAREVHVMLFANEWALSSTLLQPHEEKLHPVRFCGRVLKENELGYHPAEKEVLALLHLLKTCHTLLAGKTLHIYTRFSTLEWVYQSKSLYGRAVSFAVLLSPYHLKIKRVRENDVDFAQLLQATVTPHIGLDESLTHLAPPSKNSATVRLDPELLYAHVPRDFEGYLLSFDGSAKTEKHGGYGSSSWILWRLPSWDIEIAASAHLSSTTVNNAEYTGMNNGVKAALEHGVTDLIIVGDSRLAIQQSMGVIACRKETLQVELARHKQMTEQLSSVRYLHVVRHYNAAADSLATEALEDKAGRVILSGERKADLKTLNRISEILYAEVKTDSTEAKAKVTVMTRNQKRRVHFEDEMKSELDDEPRIPSLPGADTEDTEFESPRVPSRIRRVEGQAQVEVDENRTPDVADIDPAVVQAERRRRISNAQDEELRWADLKAFLRGELDGLTHRRAQNASKVADNFVLSEDGLLYYQGQKRRRAELDSADLALRLVVPTTLIDEVLHSYHNAIEGGHQGIVRTFYRVKAEFYWVGLYADVAKHVQACEDCSTSKSKPQLKGYSPGNVASEFPFQMVSMDFVIPLPKTQRGNTALLLFQDHFTGYVIAKAMSDTGALDVAKAFEECVFRRFGAPSLIRHDRDPRFMSEVFQAFAELMQSRSRATLSYRPQANGQQERSVKTMVQTVRVYVEDPLQADWDDIAEKLVHAINNSRDTTRRETPFYLVHGWDAQSTLKAMTSTIKRDPAGSADAKQWRREANRQREIALQLAKEYRLAEKARRAEEHNARLSSKEQRALPDSAESAEEGENLLTDSAESHKSLFQTGEQVWLFMERVKPGLKKKLAHRWHGPFRVKKKIEEFAYELELPDKSGYRFYLVVHVSRLKKVTDLGQRPTVPLVDELSENQRFDFDKELLPEDSWELGEDADKYEVEAILGDEMSESTSNSRAQRLFKVKWVGYDEPTWEPLANLSCGGLLFDYLRKKKRESRLQMVQVADED</sequence>
<dbReference type="EMBL" id="QXFT01002343">
    <property type="protein sequence ID" value="KAE9299775.1"/>
    <property type="molecule type" value="Genomic_DNA"/>
</dbReference>
<evidence type="ECO:0000256" key="5">
    <source>
        <dbReference type="ARBA" id="ARBA00022842"/>
    </source>
</evidence>
<organism evidence="15 16">
    <name type="scientific">Phytophthora rubi</name>
    <dbReference type="NCBI Taxonomy" id="129364"/>
    <lineage>
        <taxon>Eukaryota</taxon>
        <taxon>Sar</taxon>
        <taxon>Stramenopiles</taxon>
        <taxon>Oomycota</taxon>
        <taxon>Peronosporomycetes</taxon>
        <taxon>Peronosporales</taxon>
        <taxon>Peronosporaceae</taxon>
        <taxon>Phytophthora</taxon>
    </lineage>
</organism>
<keyword evidence="16" id="KW-1185">Reference proteome</keyword>
<evidence type="ECO:0000256" key="11">
    <source>
        <dbReference type="ARBA" id="ARBA00023268"/>
    </source>
</evidence>
<dbReference type="Pfam" id="PF17921">
    <property type="entry name" value="Integrase_H2C2"/>
    <property type="match status" value="1"/>
</dbReference>
<dbReference type="PANTHER" id="PTHR37984:SF5">
    <property type="entry name" value="PROTEIN NYNRIN-LIKE"/>
    <property type="match status" value="1"/>
</dbReference>
<keyword evidence="2" id="KW-0479">Metal-binding</keyword>